<gene>
    <name evidence="14" type="ORF">SAMN04488557_2813</name>
</gene>
<dbReference type="PANTHER" id="PTHR21708:SF26">
    <property type="entry name" value="2-DEHYDROPANTOATE 2-REDUCTASE"/>
    <property type="match status" value="1"/>
</dbReference>
<keyword evidence="7 11" id="KW-0521">NADP</keyword>
<dbReference type="Gene3D" id="3.40.50.720">
    <property type="entry name" value="NAD(P)-binding Rossmann-like Domain"/>
    <property type="match status" value="1"/>
</dbReference>
<dbReference type="Pfam" id="PF08546">
    <property type="entry name" value="ApbA_C"/>
    <property type="match status" value="1"/>
</dbReference>
<evidence type="ECO:0000256" key="1">
    <source>
        <dbReference type="ARBA" id="ARBA00002919"/>
    </source>
</evidence>
<feature type="domain" description="Ketopantoate reductase N-terminal" evidence="12">
    <location>
        <begin position="3"/>
        <end position="145"/>
    </location>
</feature>
<keyword evidence="6 11" id="KW-0566">Pantothenate biosynthesis</keyword>
<evidence type="ECO:0000259" key="13">
    <source>
        <dbReference type="Pfam" id="PF08546"/>
    </source>
</evidence>
<name>A0A1I7NQ86_9HYPH</name>
<keyword evidence="15" id="KW-1185">Reference proteome</keyword>
<dbReference type="Gene3D" id="1.10.1040.10">
    <property type="entry name" value="N-(1-d-carboxylethyl)-l-norvaline Dehydrogenase, domain 2"/>
    <property type="match status" value="1"/>
</dbReference>
<evidence type="ECO:0000256" key="7">
    <source>
        <dbReference type="ARBA" id="ARBA00022857"/>
    </source>
</evidence>
<dbReference type="SUPFAM" id="SSF48179">
    <property type="entry name" value="6-phosphogluconate dehydrogenase C-terminal domain-like"/>
    <property type="match status" value="1"/>
</dbReference>
<accession>A0A1I7NQ86</accession>
<dbReference type="Pfam" id="PF02558">
    <property type="entry name" value="ApbA"/>
    <property type="match status" value="1"/>
</dbReference>
<evidence type="ECO:0000256" key="11">
    <source>
        <dbReference type="RuleBase" id="RU362068"/>
    </source>
</evidence>
<dbReference type="UniPathway" id="UPA00028">
    <property type="reaction ID" value="UER00004"/>
</dbReference>
<dbReference type="AlphaFoldDB" id="A0A1I7NQ86"/>
<dbReference type="FunFam" id="1.10.1040.10:FF:000017">
    <property type="entry name" value="2-dehydropantoate 2-reductase"/>
    <property type="match status" value="1"/>
</dbReference>
<dbReference type="InterPro" id="IPR008927">
    <property type="entry name" value="6-PGluconate_DH-like_C_sf"/>
</dbReference>
<dbReference type="RefSeq" id="WP_092868375.1">
    <property type="nucleotide sequence ID" value="NZ_FPCH01000003.1"/>
</dbReference>
<comment type="similarity">
    <text evidence="3 11">Belongs to the ketopantoate reductase family.</text>
</comment>
<evidence type="ECO:0000256" key="4">
    <source>
        <dbReference type="ARBA" id="ARBA00013014"/>
    </source>
</evidence>
<evidence type="ECO:0000313" key="15">
    <source>
        <dbReference type="Proteomes" id="UP000199423"/>
    </source>
</evidence>
<dbReference type="STRING" id="51670.SAMN04488557_2813"/>
<evidence type="ECO:0000256" key="2">
    <source>
        <dbReference type="ARBA" id="ARBA00004994"/>
    </source>
</evidence>
<evidence type="ECO:0000256" key="6">
    <source>
        <dbReference type="ARBA" id="ARBA00022655"/>
    </source>
</evidence>
<dbReference type="InterPro" id="IPR013752">
    <property type="entry name" value="KPA_reductase"/>
</dbReference>
<dbReference type="EC" id="1.1.1.169" evidence="4 11"/>
<dbReference type="InterPro" id="IPR036291">
    <property type="entry name" value="NAD(P)-bd_dom_sf"/>
</dbReference>
<dbReference type="InterPro" id="IPR003710">
    <property type="entry name" value="ApbA"/>
</dbReference>
<evidence type="ECO:0000256" key="3">
    <source>
        <dbReference type="ARBA" id="ARBA00007870"/>
    </source>
</evidence>
<sequence length="307" mass="32844">MRILFLGAGATGGYFGGRLAKAGVDVTFLVRPKRRDQLLRDGIKIESPVGNLATPVKAITRDEISAPFDAVVLSAKSYDLSEAIQTIKPAVGESSLVLPLLNGMKHLAALDDAFGAVRVLGGMCQISVTLGDDGTIHHFGPFATVTQGPRFPEQKDGSAKLHDVLAQGCDARHSADIIASMWEKWFFIAALASSTCLMRATVGEINCTGGGPEFMTSLVNECIAVASANGYPPKQAMLDFARTLMSDRNSKISASMLRDIQRGGRIEADQIVGDIIRRGRARNVATPLLDTAFIHLQAYESQILKSA</sequence>
<comment type="catalytic activity">
    <reaction evidence="10 11">
        <text>(R)-pantoate + NADP(+) = 2-dehydropantoate + NADPH + H(+)</text>
        <dbReference type="Rhea" id="RHEA:16233"/>
        <dbReference type="ChEBI" id="CHEBI:11561"/>
        <dbReference type="ChEBI" id="CHEBI:15378"/>
        <dbReference type="ChEBI" id="CHEBI:15980"/>
        <dbReference type="ChEBI" id="CHEBI:57783"/>
        <dbReference type="ChEBI" id="CHEBI:58349"/>
        <dbReference type="EC" id="1.1.1.169"/>
    </reaction>
</comment>
<protein>
    <recommendedName>
        <fullName evidence="5 11">2-dehydropantoate 2-reductase</fullName>
        <ecNumber evidence="4 11">1.1.1.169</ecNumber>
    </recommendedName>
    <alternativeName>
        <fullName evidence="9 11">Ketopantoate reductase</fullName>
    </alternativeName>
</protein>
<keyword evidence="8 11" id="KW-0560">Oxidoreductase</keyword>
<dbReference type="FunFam" id="3.40.50.720:FF:000307">
    <property type="entry name" value="2-dehydropantoate 2-reductase"/>
    <property type="match status" value="1"/>
</dbReference>
<evidence type="ECO:0000259" key="12">
    <source>
        <dbReference type="Pfam" id="PF02558"/>
    </source>
</evidence>
<evidence type="ECO:0000256" key="9">
    <source>
        <dbReference type="ARBA" id="ARBA00032024"/>
    </source>
</evidence>
<dbReference type="SUPFAM" id="SSF51735">
    <property type="entry name" value="NAD(P)-binding Rossmann-fold domains"/>
    <property type="match status" value="1"/>
</dbReference>
<dbReference type="InterPro" id="IPR013332">
    <property type="entry name" value="KPR_N"/>
</dbReference>
<evidence type="ECO:0000256" key="5">
    <source>
        <dbReference type="ARBA" id="ARBA00019465"/>
    </source>
</evidence>
<dbReference type="Proteomes" id="UP000199423">
    <property type="component" value="Unassembled WGS sequence"/>
</dbReference>
<reference evidence="15" key="1">
    <citation type="submission" date="2016-10" db="EMBL/GenBank/DDBJ databases">
        <authorList>
            <person name="Varghese N."/>
            <person name="Submissions S."/>
        </authorList>
    </citation>
    <scope>NUCLEOTIDE SEQUENCE [LARGE SCALE GENOMIC DNA]</scope>
    <source>
        <strain evidence="15">DSM 1565</strain>
    </source>
</reference>
<dbReference type="GO" id="GO:0015940">
    <property type="term" value="P:pantothenate biosynthetic process"/>
    <property type="evidence" value="ECO:0007669"/>
    <property type="project" value="UniProtKB-UniPathway"/>
</dbReference>
<comment type="pathway">
    <text evidence="2 11">Cofactor biosynthesis; (R)-pantothenate biosynthesis; (R)-pantoate from 3-methyl-2-oxobutanoate: step 2/2.</text>
</comment>
<evidence type="ECO:0000256" key="10">
    <source>
        <dbReference type="ARBA" id="ARBA00048793"/>
    </source>
</evidence>
<feature type="domain" description="Ketopantoate reductase C-terminal" evidence="13">
    <location>
        <begin position="176"/>
        <end position="299"/>
    </location>
</feature>
<organism evidence="14 15">
    <name type="scientific">Hyphomicrobium facile</name>
    <dbReference type="NCBI Taxonomy" id="51670"/>
    <lineage>
        <taxon>Bacteria</taxon>
        <taxon>Pseudomonadati</taxon>
        <taxon>Pseudomonadota</taxon>
        <taxon>Alphaproteobacteria</taxon>
        <taxon>Hyphomicrobiales</taxon>
        <taxon>Hyphomicrobiaceae</taxon>
        <taxon>Hyphomicrobium</taxon>
    </lineage>
</organism>
<dbReference type="InterPro" id="IPR013328">
    <property type="entry name" value="6PGD_dom2"/>
</dbReference>
<dbReference type="NCBIfam" id="TIGR00745">
    <property type="entry name" value="apbA_panE"/>
    <property type="match status" value="1"/>
</dbReference>
<evidence type="ECO:0000256" key="8">
    <source>
        <dbReference type="ARBA" id="ARBA00023002"/>
    </source>
</evidence>
<dbReference type="OrthoDB" id="9796561at2"/>
<dbReference type="GO" id="GO:0005737">
    <property type="term" value="C:cytoplasm"/>
    <property type="evidence" value="ECO:0007669"/>
    <property type="project" value="TreeGrafter"/>
</dbReference>
<dbReference type="NCBIfam" id="NF005094">
    <property type="entry name" value="PRK06522.2-5"/>
    <property type="match status" value="1"/>
</dbReference>
<dbReference type="GO" id="GO:0008677">
    <property type="term" value="F:2-dehydropantoate 2-reductase activity"/>
    <property type="evidence" value="ECO:0007669"/>
    <property type="project" value="UniProtKB-EC"/>
</dbReference>
<comment type="function">
    <text evidence="1 11">Catalyzes the NADPH-dependent reduction of ketopantoate into pantoic acid.</text>
</comment>
<dbReference type="PANTHER" id="PTHR21708">
    <property type="entry name" value="PROBABLE 2-DEHYDROPANTOATE 2-REDUCTASE"/>
    <property type="match status" value="1"/>
</dbReference>
<dbReference type="EMBL" id="FPCH01000003">
    <property type="protein sequence ID" value="SFV36829.1"/>
    <property type="molecule type" value="Genomic_DNA"/>
</dbReference>
<proteinExistence type="inferred from homology"/>
<evidence type="ECO:0000313" key="14">
    <source>
        <dbReference type="EMBL" id="SFV36829.1"/>
    </source>
</evidence>
<dbReference type="InterPro" id="IPR051402">
    <property type="entry name" value="KPR-Related"/>
</dbReference>